<feature type="transmembrane region" description="Helical" evidence="7">
    <location>
        <begin position="20"/>
        <end position="43"/>
    </location>
</feature>
<keyword evidence="3" id="KW-0813">Transport</keyword>
<feature type="transmembrane region" description="Helical" evidence="7">
    <location>
        <begin position="336"/>
        <end position="359"/>
    </location>
</feature>
<dbReference type="PANTHER" id="PTHR48020:SF12">
    <property type="entry name" value="PROTON MYO-INOSITOL COTRANSPORTER"/>
    <property type="match status" value="1"/>
</dbReference>
<dbReference type="InterPro" id="IPR005829">
    <property type="entry name" value="Sugar_transporter_CS"/>
</dbReference>
<sequence length="439" mass="47438">MAKKAVLLDDLGVTPFLRRVTLFSSGGPFLEGYVLGIVGIAMVKMVPDLKLTDSQVGAIGTIALAGLFVGAVLGGWATDKLGRRKMFVIDVLAIAALSVANLFVADAFQLIAVRFLIGVAIGADYPIATSMIAEFTPRRYRAISMGFIAAIWYVGANVSYTIGYLVLEWNNGWRWALASSLIPCVIILVGRWSIPESPRWLYSKGRKDEADQILYQIFGQPVILEEEPEERTRFSEIFRGSYLKRILFVGSIWLCQAIPMFAIYTYGPQIMGAFGFGSGRGVLIGETIVGTFFLVGTIPAMFLAEWMGRRPLIIYSFVLMTAAMAVLGFYKGAPIAVVIGCFAVYAICSGGPGNLQWLYPNELFPTEVRASAMGVAMAFSRIGTVFSIYLLPGLINTRGIEAVMLMGAGISALGCLVSVLFAPETKGLTLAAASSIEGR</sequence>
<dbReference type="Pfam" id="PF00083">
    <property type="entry name" value="Sugar_tr"/>
    <property type="match status" value="1"/>
</dbReference>
<evidence type="ECO:0000256" key="1">
    <source>
        <dbReference type="ARBA" id="ARBA00004651"/>
    </source>
</evidence>
<dbReference type="InterPro" id="IPR020846">
    <property type="entry name" value="MFS_dom"/>
</dbReference>
<evidence type="ECO:0000256" key="7">
    <source>
        <dbReference type="SAM" id="Phobius"/>
    </source>
</evidence>
<dbReference type="InterPro" id="IPR005828">
    <property type="entry name" value="MFS_sugar_transport-like"/>
</dbReference>
<dbReference type="InterPro" id="IPR036259">
    <property type="entry name" value="MFS_trans_sf"/>
</dbReference>
<dbReference type="GeneID" id="35866017"/>
<evidence type="ECO:0000313" key="10">
    <source>
        <dbReference type="Proteomes" id="UP000235122"/>
    </source>
</evidence>
<dbReference type="GO" id="GO:0005886">
    <property type="term" value="C:plasma membrane"/>
    <property type="evidence" value="ECO:0007669"/>
    <property type="project" value="UniProtKB-SubCell"/>
</dbReference>
<evidence type="ECO:0000256" key="5">
    <source>
        <dbReference type="ARBA" id="ARBA00022989"/>
    </source>
</evidence>
<protein>
    <submittedName>
        <fullName evidence="9">MFS transporter</fullName>
    </submittedName>
</protein>
<evidence type="ECO:0000256" key="2">
    <source>
        <dbReference type="ARBA" id="ARBA00010992"/>
    </source>
</evidence>
<dbReference type="Proteomes" id="UP000235122">
    <property type="component" value="Unassembled WGS sequence"/>
</dbReference>
<dbReference type="PANTHER" id="PTHR48020">
    <property type="entry name" value="PROTON MYO-INOSITOL COTRANSPORTER"/>
    <property type="match status" value="1"/>
</dbReference>
<dbReference type="GO" id="GO:0022857">
    <property type="term" value="F:transmembrane transporter activity"/>
    <property type="evidence" value="ECO:0007669"/>
    <property type="project" value="InterPro"/>
</dbReference>
<dbReference type="SUPFAM" id="SSF103473">
    <property type="entry name" value="MFS general substrate transporter"/>
    <property type="match status" value="1"/>
</dbReference>
<comment type="similarity">
    <text evidence="2">Belongs to the major facilitator superfamily. Sugar transporter (TC 2.A.1.1) family.</text>
</comment>
<feature type="transmembrane region" description="Helical" evidence="7">
    <location>
        <begin position="371"/>
        <end position="391"/>
    </location>
</feature>
<feature type="transmembrane region" description="Helical" evidence="7">
    <location>
        <begin position="312"/>
        <end position="330"/>
    </location>
</feature>
<feature type="transmembrane region" description="Helical" evidence="7">
    <location>
        <begin position="55"/>
        <end position="75"/>
    </location>
</feature>
<evidence type="ECO:0000313" key="9">
    <source>
        <dbReference type="EMBL" id="PKY73050.1"/>
    </source>
</evidence>
<feature type="transmembrane region" description="Helical" evidence="7">
    <location>
        <begin position="111"/>
        <end position="133"/>
    </location>
</feature>
<dbReference type="CDD" id="cd17316">
    <property type="entry name" value="MFS_SV2_like"/>
    <property type="match status" value="1"/>
</dbReference>
<feature type="transmembrane region" description="Helical" evidence="7">
    <location>
        <begin position="287"/>
        <end position="305"/>
    </location>
</feature>
<keyword evidence="4 7" id="KW-0812">Transmembrane</keyword>
<gene>
    <name evidence="9" type="ORF">CYJ19_00185</name>
</gene>
<feature type="transmembrane region" description="Helical" evidence="7">
    <location>
        <begin position="403"/>
        <end position="422"/>
    </location>
</feature>
<keyword evidence="10" id="KW-1185">Reference proteome</keyword>
<dbReference type="InterPro" id="IPR050814">
    <property type="entry name" value="Myo-inositol_Transporter"/>
</dbReference>
<feature type="transmembrane region" description="Helical" evidence="7">
    <location>
        <begin position="173"/>
        <end position="194"/>
    </location>
</feature>
<feature type="transmembrane region" description="Helical" evidence="7">
    <location>
        <begin position="87"/>
        <end position="105"/>
    </location>
</feature>
<feature type="domain" description="Major facilitator superfamily (MFS) profile" evidence="8">
    <location>
        <begin position="20"/>
        <end position="426"/>
    </location>
</feature>
<accession>A0A2I1IPK1</accession>
<keyword evidence="5 7" id="KW-1133">Transmembrane helix</keyword>
<reference evidence="9 10" key="1">
    <citation type="submission" date="2017-12" db="EMBL/GenBank/DDBJ databases">
        <title>Phylogenetic diversity of female urinary microbiome.</title>
        <authorList>
            <person name="Thomas-White K."/>
            <person name="Wolfe A.J."/>
        </authorList>
    </citation>
    <scope>NUCLEOTIDE SEQUENCE [LARGE SCALE GENOMIC DNA]</scope>
    <source>
        <strain evidence="9 10">UMB0402</strain>
    </source>
</reference>
<dbReference type="STRING" id="33007.HMPREF3198_00651"/>
<dbReference type="PROSITE" id="PS00216">
    <property type="entry name" value="SUGAR_TRANSPORT_1"/>
    <property type="match status" value="1"/>
</dbReference>
<dbReference type="AlphaFoldDB" id="A0A2I1IPK1"/>
<evidence type="ECO:0000259" key="8">
    <source>
        <dbReference type="PROSITE" id="PS50850"/>
    </source>
</evidence>
<dbReference type="PROSITE" id="PS50850">
    <property type="entry name" value="MFS"/>
    <property type="match status" value="1"/>
</dbReference>
<name>A0A2I1IPK1_9ACTO</name>
<evidence type="ECO:0000256" key="6">
    <source>
        <dbReference type="ARBA" id="ARBA00023136"/>
    </source>
</evidence>
<evidence type="ECO:0000256" key="3">
    <source>
        <dbReference type="ARBA" id="ARBA00022448"/>
    </source>
</evidence>
<comment type="caution">
    <text evidence="9">The sequence shown here is derived from an EMBL/GenBank/DDBJ whole genome shotgun (WGS) entry which is preliminary data.</text>
</comment>
<dbReference type="RefSeq" id="WP_024330866.1">
    <property type="nucleotide sequence ID" value="NZ_JASOXK010000011.1"/>
</dbReference>
<dbReference type="EMBL" id="PKKO01000001">
    <property type="protein sequence ID" value="PKY73050.1"/>
    <property type="molecule type" value="Genomic_DNA"/>
</dbReference>
<dbReference type="Gene3D" id="1.20.1250.20">
    <property type="entry name" value="MFS general substrate transporter like domains"/>
    <property type="match status" value="1"/>
</dbReference>
<feature type="transmembrane region" description="Helical" evidence="7">
    <location>
        <begin position="145"/>
        <end position="167"/>
    </location>
</feature>
<comment type="subcellular location">
    <subcellularLocation>
        <location evidence="1">Cell membrane</location>
        <topology evidence="1">Multi-pass membrane protein</topology>
    </subcellularLocation>
</comment>
<evidence type="ECO:0000256" key="4">
    <source>
        <dbReference type="ARBA" id="ARBA00022692"/>
    </source>
</evidence>
<organism evidence="9 10">
    <name type="scientific">Winkia neuii</name>
    <dbReference type="NCBI Taxonomy" id="33007"/>
    <lineage>
        <taxon>Bacteria</taxon>
        <taxon>Bacillati</taxon>
        <taxon>Actinomycetota</taxon>
        <taxon>Actinomycetes</taxon>
        <taxon>Actinomycetales</taxon>
        <taxon>Actinomycetaceae</taxon>
        <taxon>Winkia</taxon>
    </lineage>
</organism>
<proteinExistence type="inferred from homology"/>
<keyword evidence="6 7" id="KW-0472">Membrane</keyword>
<feature type="transmembrane region" description="Helical" evidence="7">
    <location>
        <begin position="246"/>
        <end position="267"/>
    </location>
</feature>